<dbReference type="Ensembl" id="ENSOANT00000072743.1">
    <property type="protein sequence ID" value="ENSOANP00000035821.1"/>
    <property type="gene ID" value="ENSOANG00000050813.1"/>
</dbReference>
<comment type="similarity">
    <text evidence="1">Belongs to the sprouty family.</text>
</comment>
<feature type="compositionally biased region" description="Polar residues" evidence="2">
    <location>
        <begin position="106"/>
        <end position="115"/>
    </location>
</feature>
<dbReference type="InterPro" id="IPR051192">
    <property type="entry name" value="Sprouty_domain"/>
</dbReference>
<reference evidence="3" key="2">
    <citation type="submission" date="2025-08" db="UniProtKB">
        <authorList>
            <consortium name="Ensembl"/>
        </authorList>
    </citation>
    <scope>IDENTIFICATION</scope>
    <source>
        <strain evidence="3">Glennie</strain>
    </source>
</reference>
<dbReference type="AlphaFoldDB" id="A0A6I8N4A9"/>
<dbReference type="InterPro" id="IPR007875">
    <property type="entry name" value="Sprouty"/>
</dbReference>
<dbReference type="GO" id="GO:0048513">
    <property type="term" value="P:animal organ development"/>
    <property type="evidence" value="ECO:0000318"/>
    <property type="project" value="GO_Central"/>
</dbReference>
<name>A0A6I8N4A9_ORNAN</name>
<dbReference type="GO" id="GO:0016020">
    <property type="term" value="C:membrane"/>
    <property type="evidence" value="ECO:0007669"/>
    <property type="project" value="InterPro"/>
</dbReference>
<dbReference type="KEGG" id="oaa:100079510"/>
<sequence>MDPPAQDDVQPVRPLDQIRSVRASNDYVERPPVSFQATRSHPSLAQPGPKAAEWPQVSGRGDLPRSLSQHQQMQPPAPPLSQWSTASSVSRSTTASDQRLLGGLTPSPSGQSLVRTQPRPGGDPKAEDRLLKGPAGKGPGPGPGPGLHAGGGHMLICEECGRCKCVRCGSARRLPSCWLCNQRCLCSPDSLLDYGTCLCCVKGLFYHCSSDDEDNCADDPCSCGPGACCTRWAAMSLLSLFLPCLCCYLPSRACLRLCQRGYDGLKRPGCRCKSHTNTVCRKISSSGGATFPKALDKPV</sequence>
<dbReference type="Bgee" id="ENSOANG00000050813">
    <property type="expression patterns" value="Expressed in cerebellum and 7 other cell types or tissues"/>
</dbReference>
<dbReference type="CTD" id="10251"/>
<dbReference type="FunCoup" id="A0A6I8N4A9">
    <property type="interactions" value="376"/>
</dbReference>
<dbReference type="GeneID" id="100079510"/>
<reference evidence="3" key="3">
    <citation type="submission" date="2025-09" db="UniProtKB">
        <authorList>
            <consortium name="Ensembl"/>
        </authorList>
    </citation>
    <scope>IDENTIFICATION</scope>
    <source>
        <strain evidence="3">Glennie</strain>
    </source>
</reference>
<dbReference type="PANTHER" id="PTHR12365:SF9">
    <property type="entry name" value="PROTEIN SPROUTY HOMOLOG 3"/>
    <property type="match status" value="1"/>
</dbReference>
<dbReference type="Proteomes" id="UP000002279">
    <property type="component" value="Chromosome 6"/>
</dbReference>
<dbReference type="OMA" id="CQNHTNT"/>
<dbReference type="GO" id="GO:0070373">
    <property type="term" value="P:negative regulation of ERK1 and ERK2 cascade"/>
    <property type="evidence" value="ECO:0000318"/>
    <property type="project" value="GO_Central"/>
</dbReference>
<evidence type="ECO:0000313" key="3">
    <source>
        <dbReference type="Ensembl" id="ENSOANP00000035821.1"/>
    </source>
</evidence>
<feature type="compositionally biased region" description="Low complexity" evidence="2">
    <location>
        <begin position="84"/>
        <end position="96"/>
    </location>
</feature>
<dbReference type="GO" id="GO:0046580">
    <property type="term" value="P:negative regulation of Ras protein signal transduction"/>
    <property type="evidence" value="ECO:0000318"/>
    <property type="project" value="GO_Central"/>
</dbReference>
<organism evidence="3 4">
    <name type="scientific">Ornithorhynchus anatinus</name>
    <name type="common">Duckbill platypus</name>
    <dbReference type="NCBI Taxonomy" id="9258"/>
    <lineage>
        <taxon>Eukaryota</taxon>
        <taxon>Metazoa</taxon>
        <taxon>Chordata</taxon>
        <taxon>Craniata</taxon>
        <taxon>Vertebrata</taxon>
        <taxon>Euteleostomi</taxon>
        <taxon>Mammalia</taxon>
        <taxon>Monotremata</taxon>
        <taxon>Ornithorhynchidae</taxon>
        <taxon>Ornithorhynchus</taxon>
    </lineage>
</organism>
<evidence type="ECO:0000256" key="2">
    <source>
        <dbReference type="SAM" id="MobiDB-lite"/>
    </source>
</evidence>
<dbReference type="RefSeq" id="XP_028923229.1">
    <property type="nucleotide sequence ID" value="XM_029067396.1"/>
</dbReference>
<gene>
    <name evidence="3" type="primary">SPRY3</name>
</gene>
<dbReference type="GO" id="GO:0040037">
    <property type="term" value="P:negative regulation of fibroblast growth factor receptor signaling pathway"/>
    <property type="evidence" value="ECO:0000318"/>
    <property type="project" value="GO_Central"/>
</dbReference>
<keyword evidence="4" id="KW-1185">Reference proteome</keyword>
<evidence type="ECO:0000256" key="1">
    <source>
        <dbReference type="ARBA" id="ARBA00010964"/>
    </source>
</evidence>
<evidence type="ECO:0000313" key="4">
    <source>
        <dbReference type="Proteomes" id="UP000002279"/>
    </source>
</evidence>
<feature type="region of interest" description="Disordered" evidence="2">
    <location>
        <begin position="1"/>
        <end position="145"/>
    </location>
</feature>
<protein>
    <submittedName>
        <fullName evidence="3">Sprouty RTK signaling antagonist 3</fullName>
    </submittedName>
</protein>
<dbReference type="GeneTree" id="ENSGT00950000183055"/>
<reference evidence="3 4" key="1">
    <citation type="journal article" date="2008" name="Nature">
        <title>Genome analysis of the platypus reveals unique signatures of evolution.</title>
        <authorList>
            <person name="Warren W.C."/>
            <person name="Hillier L.W."/>
            <person name="Marshall Graves J.A."/>
            <person name="Birney E."/>
            <person name="Ponting C.P."/>
            <person name="Grutzner F."/>
            <person name="Belov K."/>
            <person name="Miller W."/>
            <person name="Clarke L."/>
            <person name="Chinwalla A.T."/>
            <person name="Yang S.P."/>
            <person name="Heger A."/>
            <person name="Locke D.P."/>
            <person name="Miethke P."/>
            <person name="Waters P.D."/>
            <person name="Veyrunes F."/>
            <person name="Fulton L."/>
            <person name="Fulton B."/>
            <person name="Graves T."/>
            <person name="Wallis J."/>
            <person name="Puente X.S."/>
            <person name="Lopez-Otin C."/>
            <person name="Ordonez G.R."/>
            <person name="Eichler E.E."/>
            <person name="Chen L."/>
            <person name="Cheng Z."/>
            <person name="Deakin J.E."/>
            <person name="Alsop A."/>
            <person name="Thompson K."/>
            <person name="Kirby P."/>
            <person name="Papenfuss A.T."/>
            <person name="Wakefield M.J."/>
            <person name="Olender T."/>
            <person name="Lancet D."/>
            <person name="Huttley G.A."/>
            <person name="Smit A.F."/>
            <person name="Pask A."/>
            <person name="Temple-Smith P."/>
            <person name="Batzer M.A."/>
            <person name="Walker J.A."/>
            <person name="Konkel M.K."/>
            <person name="Harris R.S."/>
            <person name="Whittington C.M."/>
            <person name="Wong E.S."/>
            <person name="Gemmell N.J."/>
            <person name="Buschiazzo E."/>
            <person name="Vargas Jentzsch I.M."/>
            <person name="Merkel A."/>
            <person name="Schmitz J."/>
            <person name="Zemann A."/>
            <person name="Churakov G."/>
            <person name="Kriegs J.O."/>
            <person name="Brosius J."/>
            <person name="Murchison E.P."/>
            <person name="Sachidanandam R."/>
            <person name="Smith C."/>
            <person name="Hannon G.J."/>
            <person name="Tsend-Ayush E."/>
            <person name="McMillan D."/>
            <person name="Attenborough R."/>
            <person name="Rens W."/>
            <person name="Ferguson-Smith M."/>
            <person name="Lefevre C.M."/>
            <person name="Sharp J.A."/>
            <person name="Nicholas K.R."/>
            <person name="Ray D.A."/>
            <person name="Kube M."/>
            <person name="Reinhardt R."/>
            <person name="Pringle T.H."/>
            <person name="Taylor J."/>
            <person name="Jones R.C."/>
            <person name="Nixon B."/>
            <person name="Dacheux J.L."/>
            <person name="Niwa H."/>
            <person name="Sekita Y."/>
            <person name="Huang X."/>
            <person name="Stark A."/>
            <person name="Kheradpour P."/>
            <person name="Kellis M."/>
            <person name="Flicek P."/>
            <person name="Chen Y."/>
            <person name="Webber C."/>
            <person name="Hardison R."/>
            <person name="Nelson J."/>
            <person name="Hallsworth-Pepin K."/>
            <person name="Delehaunty K."/>
            <person name="Markovic C."/>
            <person name="Minx P."/>
            <person name="Feng Y."/>
            <person name="Kremitzki C."/>
            <person name="Mitreva M."/>
            <person name="Glasscock J."/>
            <person name="Wylie T."/>
            <person name="Wohldmann P."/>
            <person name="Thiru P."/>
            <person name="Nhan M.N."/>
            <person name="Pohl C.S."/>
            <person name="Smith S.M."/>
            <person name="Hou S."/>
            <person name="Nefedov M."/>
            <person name="de Jong P.J."/>
            <person name="Renfree M.B."/>
            <person name="Mardis E.R."/>
            <person name="Wilson R.K."/>
        </authorList>
    </citation>
    <scope>NUCLEOTIDE SEQUENCE [LARGE SCALE GENOMIC DNA]</scope>
    <source>
        <strain evidence="3 4">Glennie</strain>
    </source>
</reference>
<dbReference type="OrthoDB" id="10038884at2759"/>
<dbReference type="RefSeq" id="XP_028923228.1">
    <property type="nucleotide sequence ID" value="XM_029067395.1"/>
</dbReference>
<accession>A0A6I8N4A9</accession>
<dbReference type="InParanoid" id="A0A6I8N4A9"/>
<dbReference type="PANTHER" id="PTHR12365">
    <property type="entry name" value="SPROUTY"/>
    <property type="match status" value="1"/>
</dbReference>
<dbReference type="PROSITE" id="PS51227">
    <property type="entry name" value="SPR"/>
    <property type="match status" value="1"/>
</dbReference>
<proteinExistence type="inferred from homology"/>
<dbReference type="Pfam" id="PF05210">
    <property type="entry name" value="Sprouty"/>
    <property type="match status" value="1"/>
</dbReference>
<dbReference type="RefSeq" id="XP_039768272.1">
    <property type="nucleotide sequence ID" value="XM_039912338.1"/>
</dbReference>
<dbReference type="GO" id="GO:0005829">
    <property type="term" value="C:cytosol"/>
    <property type="evidence" value="ECO:0000318"/>
    <property type="project" value="GO_Central"/>
</dbReference>
<feature type="compositionally biased region" description="Basic and acidic residues" evidence="2">
    <location>
        <begin position="122"/>
        <end position="131"/>
    </location>
</feature>
<feature type="compositionally biased region" description="Gly residues" evidence="2">
    <location>
        <begin position="135"/>
        <end position="145"/>
    </location>
</feature>